<dbReference type="GO" id="GO:0008168">
    <property type="term" value="F:methyltransferase activity"/>
    <property type="evidence" value="ECO:0007669"/>
    <property type="project" value="UniProtKB-KW"/>
</dbReference>
<keyword evidence="2" id="KW-0489">Methyltransferase</keyword>
<dbReference type="InterPro" id="IPR006342">
    <property type="entry name" value="FkbM_mtfrase"/>
</dbReference>
<dbReference type="EMBL" id="FONY01000018">
    <property type="protein sequence ID" value="SFF16331.1"/>
    <property type="molecule type" value="Genomic_DNA"/>
</dbReference>
<proteinExistence type="predicted"/>
<dbReference type="AlphaFoldDB" id="A0A1I2GI71"/>
<dbReference type="GO" id="GO:0032259">
    <property type="term" value="P:methylation"/>
    <property type="evidence" value="ECO:0007669"/>
    <property type="project" value="UniProtKB-KW"/>
</dbReference>
<gene>
    <name evidence="2" type="ORF">SAMN04488541_101848</name>
</gene>
<dbReference type="Proteomes" id="UP000199513">
    <property type="component" value="Unassembled WGS sequence"/>
</dbReference>
<evidence type="ECO:0000313" key="2">
    <source>
        <dbReference type="EMBL" id="SFF16331.1"/>
    </source>
</evidence>
<protein>
    <submittedName>
        <fullName evidence="2">Methyltransferase, FkbM family</fullName>
    </submittedName>
</protein>
<keyword evidence="2" id="KW-0808">Transferase</keyword>
<dbReference type="Pfam" id="PF05050">
    <property type="entry name" value="Methyltransf_21"/>
    <property type="match status" value="1"/>
</dbReference>
<organism evidence="2 3">
    <name type="scientific">Thermoflexibacter ruber</name>
    <dbReference type="NCBI Taxonomy" id="1003"/>
    <lineage>
        <taxon>Bacteria</taxon>
        <taxon>Pseudomonadati</taxon>
        <taxon>Bacteroidota</taxon>
        <taxon>Cytophagia</taxon>
        <taxon>Cytophagales</taxon>
        <taxon>Thermoflexibacteraceae</taxon>
        <taxon>Thermoflexibacter</taxon>
    </lineage>
</organism>
<sequence>MEFLKYIIKKILSPQSGLYQWLKNSYYRLGASWRPVYITDLDDILRQYAALRESNVFFINIGANDGITEDPIAEYVKKHQWKGIMVEPVGYLFERLKQNYQGFSIAFENSAIAKQTGKQKFYRTAPSLALPDYYERMGTLNKHFLLQHGAGTPNLKDYIIEEEINCLSFNDLKNKYQFSQAQLILIDTEGQDAEILQSIDLQALNTEIVIFEHIFLSFSSYKKILLLLRKQGFKAYRVGRDTIGVKNTLSLT</sequence>
<evidence type="ECO:0000259" key="1">
    <source>
        <dbReference type="Pfam" id="PF05050"/>
    </source>
</evidence>
<dbReference type="Gene3D" id="3.40.50.150">
    <property type="entry name" value="Vaccinia Virus protein VP39"/>
    <property type="match status" value="1"/>
</dbReference>
<dbReference type="OrthoDB" id="9812600at2"/>
<evidence type="ECO:0000313" key="3">
    <source>
        <dbReference type="Proteomes" id="UP000199513"/>
    </source>
</evidence>
<dbReference type="NCBIfam" id="TIGR01444">
    <property type="entry name" value="fkbM_fam"/>
    <property type="match status" value="1"/>
</dbReference>
<dbReference type="STRING" id="1003.SAMN04488541_101848"/>
<name>A0A1I2GI71_9BACT</name>
<reference evidence="2 3" key="1">
    <citation type="submission" date="2016-10" db="EMBL/GenBank/DDBJ databases">
        <authorList>
            <person name="de Groot N.N."/>
        </authorList>
    </citation>
    <scope>NUCLEOTIDE SEQUENCE [LARGE SCALE GENOMIC DNA]</scope>
    <source>
        <strain>GEY</strain>
        <strain evidence="3">DSM 9560</strain>
    </source>
</reference>
<keyword evidence="3" id="KW-1185">Reference proteome</keyword>
<dbReference type="InterPro" id="IPR029063">
    <property type="entry name" value="SAM-dependent_MTases_sf"/>
</dbReference>
<dbReference type="RefSeq" id="WP_091545195.1">
    <property type="nucleotide sequence ID" value="NZ_FONY01000018.1"/>
</dbReference>
<feature type="domain" description="Methyltransferase FkbM" evidence="1">
    <location>
        <begin position="60"/>
        <end position="234"/>
    </location>
</feature>
<dbReference type="SUPFAM" id="SSF53335">
    <property type="entry name" value="S-adenosyl-L-methionine-dependent methyltransferases"/>
    <property type="match status" value="1"/>
</dbReference>
<accession>A0A1I2GI71</accession>